<dbReference type="Proteomes" id="UP000297248">
    <property type="component" value="Unassembled WGS sequence"/>
</dbReference>
<feature type="transmembrane region" description="Helical" evidence="1">
    <location>
        <begin position="341"/>
        <end position="366"/>
    </location>
</feature>
<dbReference type="SUPFAM" id="SSF53448">
    <property type="entry name" value="Nucleotide-diphospho-sugar transferases"/>
    <property type="match status" value="1"/>
</dbReference>
<dbReference type="PANTHER" id="PTHR43685">
    <property type="entry name" value="GLYCOSYLTRANSFERASE"/>
    <property type="match status" value="1"/>
</dbReference>
<protein>
    <submittedName>
        <fullName evidence="3 4">Glycosyltransferase</fullName>
    </submittedName>
</protein>
<reference evidence="4 5" key="1">
    <citation type="journal article" date="2016" name="Int. J. Syst. Evol. Microbiol.">
        <title>Proposal of Mucilaginibacter phyllosphaerae sp. nov. isolated from the phyllosphere of Galium album.</title>
        <authorList>
            <person name="Aydogan E.L."/>
            <person name="Busse H.J."/>
            <person name="Moser G."/>
            <person name="Muller C."/>
            <person name="Kampfer P."/>
            <person name="Glaeser S.P."/>
        </authorList>
    </citation>
    <scope>NUCLEOTIDE SEQUENCE [LARGE SCALE GENOMIC DNA]</scope>
    <source>
        <strain evidence="4 5">PP-F2FG21</strain>
    </source>
</reference>
<dbReference type="EMBL" id="SNQG01000006">
    <property type="protein sequence ID" value="TEW64639.1"/>
    <property type="molecule type" value="Genomic_DNA"/>
</dbReference>
<reference evidence="4" key="2">
    <citation type="submission" date="2019-03" db="EMBL/GenBank/DDBJ databases">
        <authorList>
            <person name="Yan Y.-Q."/>
            <person name="Du Z.-J."/>
        </authorList>
    </citation>
    <scope>NUCLEOTIDE SEQUENCE</scope>
    <source>
        <strain evidence="4">PP-F2FG21</strain>
    </source>
</reference>
<evidence type="ECO:0000313" key="6">
    <source>
        <dbReference type="Proteomes" id="UP000583101"/>
    </source>
</evidence>
<keyword evidence="1" id="KW-0472">Membrane</keyword>
<feature type="domain" description="Glycosyltransferase 2-like" evidence="2">
    <location>
        <begin position="48"/>
        <end position="179"/>
    </location>
</feature>
<dbReference type="InterPro" id="IPR050834">
    <property type="entry name" value="Glycosyltransf_2"/>
</dbReference>
<gene>
    <name evidence="4" type="ORF">E2R65_16615</name>
    <name evidence="3" type="ORF">GGR35_003255</name>
</gene>
<reference evidence="3 6" key="3">
    <citation type="submission" date="2020-08" db="EMBL/GenBank/DDBJ databases">
        <title>Genomic Encyclopedia of Type Strains, Phase IV (KMG-IV): sequencing the most valuable type-strain genomes for metagenomic binning, comparative biology and taxonomic classification.</title>
        <authorList>
            <person name="Goeker M."/>
        </authorList>
    </citation>
    <scope>NUCLEOTIDE SEQUENCE [LARGE SCALE GENOMIC DNA]</scope>
    <source>
        <strain evidence="3 6">DSM 100995</strain>
    </source>
</reference>
<feature type="transmembrane region" description="Helical" evidence="1">
    <location>
        <begin position="6"/>
        <end position="25"/>
    </location>
</feature>
<evidence type="ECO:0000313" key="5">
    <source>
        <dbReference type="Proteomes" id="UP000297248"/>
    </source>
</evidence>
<dbReference type="AlphaFoldDB" id="A0A4Y8A8A6"/>
<accession>A0A4Y8A8A6</accession>
<organism evidence="4 5">
    <name type="scientific">Mucilaginibacter phyllosphaerae</name>
    <dbReference type="NCBI Taxonomy" id="1812349"/>
    <lineage>
        <taxon>Bacteria</taxon>
        <taxon>Pseudomonadati</taxon>
        <taxon>Bacteroidota</taxon>
        <taxon>Sphingobacteriia</taxon>
        <taxon>Sphingobacteriales</taxon>
        <taxon>Sphingobacteriaceae</taxon>
        <taxon>Mucilaginibacter</taxon>
    </lineage>
</organism>
<evidence type="ECO:0000256" key="1">
    <source>
        <dbReference type="SAM" id="Phobius"/>
    </source>
</evidence>
<dbReference type="PANTHER" id="PTHR43685:SF2">
    <property type="entry name" value="GLYCOSYLTRANSFERASE 2-LIKE DOMAIN-CONTAINING PROTEIN"/>
    <property type="match status" value="1"/>
</dbReference>
<dbReference type="GO" id="GO:0016740">
    <property type="term" value="F:transferase activity"/>
    <property type="evidence" value="ECO:0007669"/>
    <property type="project" value="UniProtKB-KW"/>
</dbReference>
<dbReference type="InterPro" id="IPR029044">
    <property type="entry name" value="Nucleotide-diphossugar_trans"/>
</dbReference>
<dbReference type="Gene3D" id="3.90.550.10">
    <property type="entry name" value="Spore Coat Polysaccharide Biosynthesis Protein SpsA, Chain A"/>
    <property type="match status" value="1"/>
</dbReference>
<dbReference type="InterPro" id="IPR001173">
    <property type="entry name" value="Glyco_trans_2-like"/>
</dbReference>
<sequence length="372" mass="42749">MEAYIQDALFVLFQLCFIVQLYYLLSNHTKLTRYIPQDELPAPIVPVSVIISARNEARNLTQNLPYILQQNYPDYEVVVINDCSTDDSDMILLGIQQEFPHLKIVTINEHARYKTGKKFALTLGIKAAKYEHLLFTDADCKPATLNWVTRMAAGFTGHTQIVLGYSPYTRTGNFLNPFIRFETLKTAVNYLSAALTGNAYMGIGRNLAYTKTLFFGAKGFAAHMHVLSGDDDLFVNQNATADNTTIQIHPDTFTYTDAKTTLGSWFRQKKRHMGVGKLYKNSHRRMLSFDAVSGFLFYVLFILCLVFKFEPLWAIGVVVFRWALQLIIYRKVFKRLDCGDLVWPLPFFDMIYYIYLNVFGLIGTFIKTTRWK</sequence>
<dbReference type="Proteomes" id="UP000583101">
    <property type="component" value="Unassembled WGS sequence"/>
</dbReference>
<keyword evidence="1" id="KW-1133">Transmembrane helix</keyword>
<evidence type="ECO:0000313" key="4">
    <source>
        <dbReference type="EMBL" id="TEW64639.1"/>
    </source>
</evidence>
<dbReference type="EMBL" id="JACIEG010000006">
    <property type="protein sequence ID" value="MBB3970632.1"/>
    <property type="molecule type" value="Genomic_DNA"/>
</dbReference>
<dbReference type="RefSeq" id="WP_134337612.1">
    <property type="nucleotide sequence ID" value="NZ_BMCZ01000006.1"/>
</dbReference>
<keyword evidence="6" id="KW-1185">Reference proteome</keyword>
<evidence type="ECO:0000313" key="3">
    <source>
        <dbReference type="EMBL" id="MBB3970632.1"/>
    </source>
</evidence>
<dbReference type="Pfam" id="PF00535">
    <property type="entry name" value="Glycos_transf_2"/>
    <property type="match status" value="1"/>
</dbReference>
<comment type="caution">
    <text evidence="4">The sequence shown here is derived from an EMBL/GenBank/DDBJ whole genome shotgun (WGS) entry which is preliminary data.</text>
</comment>
<keyword evidence="4" id="KW-0808">Transferase</keyword>
<keyword evidence="1" id="KW-0812">Transmembrane</keyword>
<dbReference type="OrthoDB" id="9800276at2"/>
<feature type="transmembrane region" description="Helical" evidence="1">
    <location>
        <begin position="287"/>
        <end position="306"/>
    </location>
</feature>
<proteinExistence type="predicted"/>
<evidence type="ECO:0000259" key="2">
    <source>
        <dbReference type="Pfam" id="PF00535"/>
    </source>
</evidence>
<name>A0A4Y8A8A6_9SPHI</name>